<dbReference type="SUPFAM" id="SSF53383">
    <property type="entry name" value="PLP-dependent transferases"/>
    <property type="match status" value="1"/>
</dbReference>
<sequence>MSQVMDRSVSFDRSQIILTAGTTSAIEILSFYLAYLGSVFLVPSPYNPE</sequence>
<dbReference type="AlphaFoldDB" id="A0A164YNP0"/>
<evidence type="ECO:0000313" key="1">
    <source>
        <dbReference type="EMBL" id="WOH01255.1"/>
    </source>
</evidence>
<keyword evidence="2" id="KW-1185">Reference proteome</keyword>
<organism evidence="1 2">
    <name type="scientific">Daucus carota subsp. sativus</name>
    <name type="common">Carrot</name>
    <dbReference type="NCBI Taxonomy" id="79200"/>
    <lineage>
        <taxon>Eukaryota</taxon>
        <taxon>Viridiplantae</taxon>
        <taxon>Streptophyta</taxon>
        <taxon>Embryophyta</taxon>
        <taxon>Tracheophyta</taxon>
        <taxon>Spermatophyta</taxon>
        <taxon>Magnoliopsida</taxon>
        <taxon>eudicotyledons</taxon>
        <taxon>Gunneridae</taxon>
        <taxon>Pentapetalae</taxon>
        <taxon>asterids</taxon>
        <taxon>campanulids</taxon>
        <taxon>Apiales</taxon>
        <taxon>Apiaceae</taxon>
        <taxon>Apioideae</taxon>
        <taxon>Scandiceae</taxon>
        <taxon>Daucinae</taxon>
        <taxon>Daucus</taxon>
        <taxon>Daucus sect. Daucus</taxon>
    </lineage>
</organism>
<protein>
    <submittedName>
        <fullName evidence="1">Uncharacterized protein</fullName>
    </submittedName>
</protein>
<evidence type="ECO:0000313" key="2">
    <source>
        <dbReference type="Proteomes" id="UP000077755"/>
    </source>
</evidence>
<dbReference type="Proteomes" id="UP000077755">
    <property type="component" value="Chromosome 5"/>
</dbReference>
<dbReference type="EMBL" id="CP093347">
    <property type="protein sequence ID" value="WOH01255.1"/>
    <property type="molecule type" value="Genomic_DNA"/>
</dbReference>
<reference evidence="1" key="2">
    <citation type="submission" date="2022-03" db="EMBL/GenBank/DDBJ databases">
        <title>Draft title - Genomic analysis of global carrot germplasm unveils the trajectory of domestication and the origin of high carotenoid orange carrot.</title>
        <authorList>
            <person name="Iorizzo M."/>
            <person name="Ellison S."/>
            <person name="Senalik D."/>
            <person name="Macko-Podgorni A."/>
            <person name="Grzebelus D."/>
            <person name="Bostan H."/>
            <person name="Rolling W."/>
            <person name="Curaba J."/>
            <person name="Simon P."/>
        </authorList>
    </citation>
    <scope>NUCLEOTIDE SEQUENCE</scope>
    <source>
        <tissue evidence="1">Leaf</tissue>
    </source>
</reference>
<accession>A0A164YNP0</accession>
<dbReference type="InterPro" id="IPR015424">
    <property type="entry name" value="PyrdxlP-dep_Trfase"/>
</dbReference>
<name>A0A164YNP0_DAUCS</name>
<dbReference type="Gramene" id="KZM94783">
    <property type="protein sequence ID" value="KZM94783"/>
    <property type="gene ID" value="DCAR_018025"/>
</dbReference>
<reference evidence="1" key="1">
    <citation type="journal article" date="2016" name="Nat. Genet.">
        <title>A high-quality carrot genome assembly provides new insights into carotenoid accumulation and asterid genome evolution.</title>
        <authorList>
            <person name="Iorizzo M."/>
            <person name="Ellison S."/>
            <person name="Senalik D."/>
            <person name="Zeng P."/>
            <person name="Satapoomin P."/>
            <person name="Huang J."/>
            <person name="Bowman M."/>
            <person name="Iovene M."/>
            <person name="Sanseverino W."/>
            <person name="Cavagnaro P."/>
            <person name="Yildiz M."/>
            <person name="Macko-Podgorni A."/>
            <person name="Moranska E."/>
            <person name="Grzebelus E."/>
            <person name="Grzebelus D."/>
            <person name="Ashrafi H."/>
            <person name="Zheng Z."/>
            <person name="Cheng S."/>
            <person name="Spooner D."/>
            <person name="Van Deynze A."/>
            <person name="Simon P."/>
        </authorList>
    </citation>
    <scope>NUCLEOTIDE SEQUENCE</scope>
    <source>
        <tissue evidence="1">Leaf</tissue>
    </source>
</reference>
<dbReference type="InterPro" id="IPR015421">
    <property type="entry name" value="PyrdxlP-dep_Trfase_major"/>
</dbReference>
<proteinExistence type="predicted"/>
<gene>
    <name evidence="1" type="ORF">DCAR_0520637</name>
</gene>
<dbReference type="Gene3D" id="3.40.640.10">
    <property type="entry name" value="Type I PLP-dependent aspartate aminotransferase-like (Major domain)"/>
    <property type="match status" value="1"/>
</dbReference>